<evidence type="ECO:0000256" key="3">
    <source>
        <dbReference type="ARBA" id="ARBA00022801"/>
    </source>
</evidence>
<feature type="domain" description="MPN" evidence="6">
    <location>
        <begin position="23"/>
        <end position="145"/>
    </location>
</feature>
<dbReference type="Gene3D" id="3.40.140.10">
    <property type="entry name" value="Cytidine Deaminase, domain 2"/>
    <property type="match status" value="1"/>
</dbReference>
<evidence type="ECO:0000256" key="5">
    <source>
        <dbReference type="ARBA" id="ARBA00023049"/>
    </source>
</evidence>
<dbReference type="InterPro" id="IPR020891">
    <property type="entry name" value="UPF0758_CS"/>
</dbReference>
<dbReference type="EMBL" id="BDQM01000017">
    <property type="protein sequence ID" value="GAW96670.1"/>
    <property type="molecule type" value="Genomic_DNA"/>
</dbReference>
<dbReference type="InterPro" id="IPR001405">
    <property type="entry name" value="UPF0758"/>
</dbReference>
<evidence type="ECO:0000313" key="8">
    <source>
        <dbReference type="Proteomes" id="UP000197068"/>
    </source>
</evidence>
<dbReference type="PROSITE" id="PS01302">
    <property type="entry name" value="UPF0758"/>
    <property type="match status" value="1"/>
</dbReference>
<proteinExistence type="predicted"/>
<evidence type="ECO:0000259" key="6">
    <source>
        <dbReference type="PROSITE" id="PS50249"/>
    </source>
</evidence>
<name>A0ABQ0MWD7_9GAMM</name>
<dbReference type="Proteomes" id="UP000197068">
    <property type="component" value="Unassembled WGS sequence"/>
</dbReference>
<dbReference type="CDD" id="cd08071">
    <property type="entry name" value="MPN_DUF2466"/>
    <property type="match status" value="1"/>
</dbReference>
<protein>
    <submittedName>
        <fullName evidence="7">DNA repair protein RadC</fullName>
    </submittedName>
</protein>
<evidence type="ECO:0000313" key="7">
    <source>
        <dbReference type="EMBL" id="GAW96670.1"/>
    </source>
</evidence>
<keyword evidence="1" id="KW-0645">Protease</keyword>
<evidence type="ECO:0000256" key="1">
    <source>
        <dbReference type="ARBA" id="ARBA00022670"/>
    </source>
</evidence>
<dbReference type="Pfam" id="PF04002">
    <property type="entry name" value="RadC"/>
    <property type="match status" value="1"/>
</dbReference>
<comment type="caution">
    <text evidence="7">The sequence shown here is derived from an EMBL/GenBank/DDBJ whole genome shotgun (WGS) entry which is preliminary data.</text>
</comment>
<keyword evidence="4" id="KW-0862">Zinc</keyword>
<dbReference type="RefSeq" id="WP_057179685.1">
    <property type="nucleotide sequence ID" value="NZ_BDQM01000017.1"/>
</dbReference>
<keyword evidence="8" id="KW-1185">Reference proteome</keyword>
<dbReference type="PANTHER" id="PTHR30471">
    <property type="entry name" value="DNA REPAIR PROTEIN RADC"/>
    <property type="match status" value="1"/>
</dbReference>
<dbReference type="InterPro" id="IPR037518">
    <property type="entry name" value="MPN"/>
</dbReference>
<evidence type="ECO:0000256" key="4">
    <source>
        <dbReference type="ARBA" id="ARBA00022833"/>
    </source>
</evidence>
<keyword evidence="3" id="KW-0378">Hydrolase</keyword>
<sequence length="145" mass="16104">MAILREIEVRYKFTEVSCDITGQKLESPELVYAAFNFLKYEAKEKFIVINLNNQHGIMNYETVATGTVNSIKLRPCEVLRTAVLLNAPAVILVHNHPSGYPDPSKSDIAITSKIVECGKLLGIDVLDHIIIGDSDFVSLKQIGKM</sequence>
<dbReference type="PROSITE" id="PS50249">
    <property type="entry name" value="MPN"/>
    <property type="match status" value="1"/>
</dbReference>
<organism evidence="7 8">
    <name type="scientific">Colwellia marinimaniae</name>
    <dbReference type="NCBI Taxonomy" id="1513592"/>
    <lineage>
        <taxon>Bacteria</taxon>
        <taxon>Pseudomonadati</taxon>
        <taxon>Pseudomonadota</taxon>
        <taxon>Gammaproteobacteria</taxon>
        <taxon>Alteromonadales</taxon>
        <taxon>Colwelliaceae</taxon>
        <taxon>Colwellia</taxon>
    </lineage>
</organism>
<reference evidence="7 8" key="1">
    <citation type="submission" date="2017-06" db="EMBL/GenBank/DDBJ databases">
        <title>Whole Genome Sequences of Colwellia marinimaniae MTCD1.</title>
        <authorList>
            <person name="Kusumoto H."/>
            <person name="Inoue M."/>
            <person name="Tanikawa K."/>
            <person name="Maeji H."/>
            <person name="Cameron J.H."/>
            <person name="Bartlett D.H."/>
        </authorList>
    </citation>
    <scope>NUCLEOTIDE SEQUENCE [LARGE SCALE GENOMIC DNA]</scope>
    <source>
        <strain evidence="7 8">MTCD1</strain>
    </source>
</reference>
<gene>
    <name evidence="7" type="ORF">MTCD1_02290</name>
</gene>
<evidence type="ECO:0000256" key="2">
    <source>
        <dbReference type="ARBA" id="ARBA00022723"/>
    </source>
</evidence>
<keyword evidence="2" id="KW-0479">Metal-binding</keyword>
<dbReference type="PANTHER" id="PTHR30471:SF3">
    <property type="entry name" value="UPF0758 PROTEIN YEES-RELATED"/>
    <property type="match status" value="1"/>
</dbReference>
<dbReference type="InterPro" id="IPR025657">
    <property type="entry name" value="RadC_JAB"/>
</dbReference>
<keyword evidence="5" id="KW-0482">Metalloprotease</keyword>
<accession>A0ABQ0MWD7</accession>